<evidence type="ECO:0000313" key="7">
    <source>
        <dbReference type="Proteomes" id="UP000515123"/>
    </source>
</evidence>
<evidence type="ECO:0000256" key="3">
    <source>
        <dbReference type="ARBA" id="ARBA00023002"/>
    </source>
</evidence>
<dbReference type="SUPFAM" id="SSF51905">
    <property type="entry name" value="FAD/NAD(P)-binding domain"/>
    <property type="match status" value="1"/>
</dbReference>
<dbReference type="PROSITE" id="PS50934">
    <property type="entry name" value="SWIRM"/>
    <property type="match status" value="1"/>
</dbReference>
<dbReference type="Pfam" id="PF04433">
    <property type="entry name" value="SWIRM"/>
    <property type="match status" value="1"/>
</dbReference>
<feature type="compositionally biased region" description="Basic and acidic residues" evidence="5">
    <location>
        <begin position="12"/>
        <end position="48"/>
    </location>
</feature>
<feature type="compositionally biased region" description="Basic and acidic residues" evidence="5">
    <location>
        <begin position="195"/>
        <end position="204"/>
    </location>
</feature>
<feature type="region of interest" description="Disordered" evidence="5">
    <location>
        <begin position="1"/>
        <end position="126"/>
    </location>
</feature>
<feature type="compositionally biased region" description="Basic residues" evidence="5">
    <location>
        <begin position="183"/>
        <end position="194"/>
    </location>
</feature>
<proteinExistence type="inferred from homology"/>
<dbReference type="Proteomes" id="UP000515123">
    <property type="component" value="Linkage group 6"/>
</dbReference>
<reference evidence="7" key="1">
    <citation type="journal article" date="2015" name="Nat. Genet.">
        <title>The pineapple genome and the evolution of CAM photosynthesis.</title>
        <authorList>
            <person name="Ming R."/>
            <person name="VanBuren R."/>
            <person name="Wai C.M."/>
            <person name="Tang H."/>
            <person name="Schatz M.C."/>
            <person name="Bowers J.E."/>
            <person name="Lyons E."/>
            <person name="Wang M.L."/>
            <person name="Chen J."/>
            <person name="Biggers E."/>
            <person name="Zhang J."/>
            <person name="Huang L."/>
            <person name="Zhang L."/>
            <person name="Miao W."/>
            <person name="Zhang J."/>
            <person name="Ye Z."/>
            <person name="Miao C."/>
            <person name="Lin Z."/>
            <person name="Wang H."/>
            <person name="Zhou H."/>
            <person name="Yim W.C."/>
            <person name="Priest H.D."/>
            <person name="Zheng C."/>
            <person name="Woodhouse M."/>
            <person name="Edger P.P."/>
            <person name="Guyot R."/>
            <person name="Guo H.B."/>
            <person name="Guo H."/>
            <person name="Zheng G."/>
            <person name="Singh R."/>
            <person name="Sharma A."/>
            <person name="Min X."/>
            <person name="Zheng Y."/>
            <person name="Lee H."/>
            <person name="Gurtowski J."/>
            <person name="Sedlazeck F.J."/>
            <person name="Harkess A."/>
            <person name="McKain M.R."/>
            <person name="Liao Z."/>
            <person name="Fang J."/>
            <person name="Liu J."/>
            <person name="Zhang X."/>
            <person name="Zhang Q."/>
            <person name="Hu W."/>
            <person name="Qin Y."/>
            <person name="Wang K."/>
            <person name="Chen L.Y."/>
            <person name="Shirley N."/>
            <person name="Lin Y.R."/>
            <person name="Liu L.Y."/>
            <person name="Hernandez A.G."/>
            <person name="Wright C.L."/>
            <person name="Bulone V."/>
            <person name="Tuskan G.A."/>
            <person name="Heath K."/>
            <person name="Zee F."/>
            <person name="Moore P.H."/>
            <person name="Sunkar R."/>
            <person name="Leebens-Mack J.H."/>
            <person name="Mockler T."/>
            <person name="Bennetzen J.L."/>
            <person name="Freeling M."/>
            <person name="Sankoff D."/>
            <person name="Paterson A.H."/>
            <person name="Zhu X."/>
            <person name="Yang X."/>
            <person name="Smith J.A."/>
            <person name="Cushman J.C."/>
            <person name="Paull R.E."/>
            <person name="Yu Q."/>
        </authorList>
    </citation>
    <scope>NUCLEOTIDE SEQUENCE [LARGE SCALE GENOMIC DNA]</scope>
    <source>
        <strain evidence="7">cv. F153</strain>
    </source>
</reference>
<dbReference type="InterPro" id="IPR036388">
    <property type="entry name" value="WH-like_DNA-bd_sf"/>
</dbReference>
<dbReference type="Gene3D" id="3.50.50.60">
    <property type="entry name" value="FAD/NAD(P)-binding domain"/>
    <property type="match status" value="1"/>
</dbReference>
<dbReference type="SUPFAM" id="SSF54373">
    <property type="entry name" value="FAD-linked reductases, C-terminal domain"/>
    <property type="match status" value="1"/>
</dbReference>
<dbReference type="InterPro" id="IPR009057">
    <property type="entry name" value="Homeodomain-like_sf"/>
</dbReference>
<dbReference type="OrthoDB" id="2219495at2759"/>
<comment type="similarity">
    <text evidence="1">Belongs to the flavin monoamine oxidase family.</text>
</comment>
<dbReference type="InterPro" id="IPR036188">
    <property type="entry name" value="FAD/NAD-bd_sf"/>
</dbReference>
<feature type="compositionally biased region" description="Basic and acidic residues" evidence="5">
    <location>
        <begin position="59"/>
        <end position="68"/>
    </location>
</feature>
<dbReference type="Gene3D" id="1.10.10.10">
    <property type="entry name" value="Winged helix-like DNA-binding domain superfamily/Winged helix DNA-binding domain"/>
    <property type="match status" value="1"/>
</dbReference>
<feature type="region of interest" description="Disordered" evidence="5">
    <location>
        <begin position="163"/>
        <end position="207"/>
    </location>
</feature>
<evidence type="ECO:0000259" key="6">
    <source>
        <dbReference type="PROSITE" id="PS50934"/>
    </source>
</evidence>
<dbReference type="SUPFAM" id="SSF46689">
    <property type="entry name" value="Homeodomain-like"/>
    <property type="match status" value="1"/>
</dbReference>
<dbReference type="InterPro" id="IPR007526">
    <property type="entry name" value="SWIRM"/>
</dbReference>
<keyword evidence="3" id="KW-0560">Oxidoreductase</keyword>
<protein>
    <submittedName>
        <fullName evidence="8">Lysine-specific histone demethylase 1 homolog 1-like</fullName>
    </submittedName>
</protein>
<accession>A0A6P5FCN9</accession>
<dbReference type="GO" id="GO:0006325">
    <property type="term" value="P:chromatin organization"/>
    <property type="evidence" value="ECO:0007669"/>
    <property type="project" value="UniProtKB-KW"/>
</dbReference>
<feature type="domain" description="SWIRM" evidence="6">
    <location>
        <begin position="239"/>
        <end position="340"/>
    </location>
</feature>
<dbReference type="AlphaFoldDB" id="A0A6P5FCN9"/>
<dbReference type="GO" id="GO:0005634">
    <property type="term" value="C:nucleus"/>
    <property type="evidence" value="ECO:0007669"/>
    <property type="project" value="TreeGrafter"/>
</dbReference>
<organism evidence="7 8">
    <name type="scientific">Ananas comosus</name>
    <name type="common">Pineapple</name>
    <name type="synonym">Ananas ananas</name>
    <dbReference type="NCBI Taxonomy" id="4615"/>
    <lineage>
        <taxon>Eukaryota</taxon>
        <taxon>Viridiplantae</taxon>
        <taxon>Streptophyta</taxon>
        <taxon>Embryophyta</taxon>
        <taxon>Tracheophyta</taxon>
        <taxon>Spermatophyta</taxon>
        <taxon>Magnoliopsida</taxon>
        <taxon>Liliopsida</taxon>
        <taxon>Poales</taxon>
        <taxon>Bromeliaceae</taxon>
        <taxon>Bromelioideae</taxon>
        <taxon>Ananas</taxon>
    </lineage>
</organism>
<dbReference type="InterPro" id="IPR002937">
    <property type="entry name" value="Amino_oxidase"/>
</dbReference>
<dbReference type="InterPro" id="IPR050281">
    <property type="entry name" value="Flavin_monoamine_oxidase"/>
</dbReference>
<evidence type="ECO:0000256" key="4">
    <source>
        <dbReference type="ARBA" id="ARBA00056030"/>
    </source>
</evidence>
<comment type="function">
    <text evidence="4">Probable histone demethylase.</text>
</comment>
<dbReference type="GO" id="GO:0016491">
    <property type="term" value="F:oxidoreductase activity"/>
    <property type="evidence" value="ECO:0007669"/>
    <property type="project" value="UniProtKB-KW"/>
</dbReference>
<name>A0A6P5FCN9_ANACO</name>
<dbReference type="PANTHER" id="PTHR10742">
    <property type="entry name" value="FLAVIN MONOAMINE OXIDASE"/>
    <property type="match status" value="1"/>
</dbReference>
<dbReference type="RefSeq" id="XP_020091148.1">
    <property type="nucleotide sequence ID" value="XM_020235559.1"/>
</dbReference>
<keyword evidence="7" id="KW-1185">Reference proteome</keyword>
<dbReference type="PANTHER" id="PTHR10742:SF381">
    <property type="entry name" value="LYSINE-SPECIFIC HISTONE DEMETHYLASE 1 HOMOLOG 1"/>
    <property type="match status" value="1"/>
</dbReference>
<sequence length="934" mass="100081">MSLSEAVVVDIVPERERTEGDRGEPSKTSKAKGGGEHRDPGDAKERNESSTLTALQLYEEVKRGKAGDLEEEGLSGGETIESHTALEWPASKQSASHSAKEPARTKRRSAAWRSTRACRGGHAHSGHSAAWQSARACRGGHAHPANTSHSRLAGVLAQRGKTLSAGAGKNADIGSKAQGRSSAKARRTTRKAMRTRSDSARDEGVYATPIPNLPLLPPLSLLLPKLPGRPPSSSSLRLARELDVEALIAAAVGFPVDSLAEEEIEASVVPALGGAAQSNYIVVRNHIVARWRSNPSAWVTESQALESIRAEHRALVAAAYAFLLDHAYINFGLAPAVLSAPPRRAPSLPPPSVLVVGAGLAGLAAARHLLSLGFKVAVLEGRRRPGGRVFTKRMASSAAEYPDVAAAADLGGSVLTGINGNPLGVLARQLGFPLHKVRDKCPLYLPDGRPVDPVVDSRIEAAFNELLDKVCRLRQAVADELRSVDASLGDALEAFRAAYGVAASREERMLLDWHLANLEYANAALLSDLSMAFWDQDDPYEMGGDHCFIPGGNARFVRALAQDVPVFYGRTVTRVRYAGDGVLLQAGRQLFRADMALCTVPLGVLKKGRIHFSPPLPPRKQAAIQRLGFGLLNKVAILFPYDFWDGSVDTFGHLTDDPSQRGEFFLFYSYASVSGGPLLVALVAGESAIRFETTPPMDNVDKVLRVLRRIFSPKGIEIPKPLQAICTRWGTDRFAYGSYSYVAVGSSGDDYDILAESAGDGRLFFAGEATNRRYPATMHGALLSGFREAANIARAARRRATGSSVAEGTCVKDDVMDLDDLFRTPDLSFGAFTVLHDPSSPGPDSTSLLRVGIGERKLGSGSLFLYGLISRKHAEELAGADGDDRRLSMLYRNYGTKLAGRNGLGSPGESLIARIKATRSDSSKSRTANGTHNS</sequence>
<dbReference type="Pfam" id="PF01593">
    <property type="entry name" value="Amino_oxidase"/>
    <property type="match status" value="1"/>
</dbReference>
<keyword evidence="2" id="KW-0156">Chromatin regulator</keyword>
<reference evidence="8" key="2">
    <citation type="submission" date="2025-08" db="UniProtKB">
        <authorList>
            <consortium name="RefSeq"/>
        </authorList>
    </citation>
    <scope>IDENTIFICATION</scope>
    <source>
        <tissue evidence="8">Leaf</tissue>
    </source>
</reference>
<dbReference type="Gene3D" id="3.90.660.10">
    <property type="match status" value="1"/>
</dbReference>
<dbReference type="GO" id="GO:0050660">
    <property type="term" value="F:flavin adenine dinucleotide binding"/>
    <property type="evidence" value="ECO:0007669"/>
    <property type="project" value="UniProtKB-ARBA"/>
</dbReference>
<dbReference type="FunFam" id="1.10.10.10:FF:000064">
    <property type="entry name" value="Lysine-specific histone demethylase 1A"/>
    <property type="match status" value="1"/>
</dbReference>
<dbReference type="GeneID" id="109712134"/>
<evidence type="ECO:0000256" key="1">
    <source>
        <dbReference type="ARBA" id="ARBA00005995"/>
    </source>
</evidence>
<evidence type="ECO:0000256" key="2">
    <source>
        <dbReference type="ARBA" id="ARBA00022853"/>
    </source>
</evidence>
<evidence type="ECO:0000313" key="8">
    <source>
        <dbReference type="RefSeq" id="XP_020091148.1"/>
    </source>
</evidence>
<evidence type="ECO:0000256" key="5">
    <source>
        <dbReference type="SAM" id="MobiDB-lite"/>
    </source>
</evidence>
<gene>
    <name evidence="8" type="primary">LOC109712134</name>
</gene>